<proteinExistence type="predicted"/>
<gene>
    <name evidence="3" type="primary">NCAS0B01790</name>
    <name evidence="3" type="ordered locus">NCAS_0B01790</name>
</gene>
<keyword evidence="4" id="KW-1185">Reference proteome</keyword>
<reference evidence="3 4" key="1">
    <citation type="journal article" date="2011" name="Proc. Natl. Acad. Sci. U.S.A.">
        <title>Evolutionary erosion of yeast sex chromosomes by mating-type switching accidents.</title>
        <authorList>
            <person name="Gordon J.L."/>
            <person name="Armisen D."/>
            <person name="Proux-Wera E."/>
            <person name="Oheigeartaigh S.S."/>
            <person name="Byrne K.P."/>
            <person name="Wolfe K.H."/>
        </authorList>
    </citation>
    <scope>NUCLEOTIDE SEQUENCE [LARGE SCALE GENOMIC DNA]</scope>
    <source>
        <strain evidence="4">ATCC 76901 / BCRC 22586 / CBS 4309 / NBRC 1992 / NRRL Y-12630</strain>
    </source>
</reference>
<protein>
    <submittedName>
        <fullName evidence="3">Uncharacterized protein</fullName>
    </submittedName>
</protein>
<feature type="transmembrane region" description="Helical" evidence="2">
    <location>
        <begin position="124"/>
        <end position="145"/>
    </location>
</feature>
<reference key="2">
    <citation type="submission" date="2011-08" db="EMBL/GenBank/DDBJ databases">
        <title>Genome sequence of Naumovozyma castellii.</title>
        <authorList>
            <person name="Gordon J.L."/>
            <person name="Armisen D."/>
            <person name="Proux-Wera E."/>
            <person name="OhEigeartaigh S.S."/>
            <person name="Byrne K.P."/>
            <person name="Wolfe K.H."/>
        </authorList>
    </citation>
    <scope>NUCLEOTIDE SEQUENCE</scope>
    <source>
        <strain>Type strain:CBS 4309</strain>
    </source>
</reference>
<accession>G0VBD7</accession>
<dbReference type="HOGENOM" id="CLU_1161420_0_0_1"/>
<dbReference type="GeneID" id="96901823"/>
<organism evidence="3 4">
    <name type="scientific">Naumovozyma castellii</name>
    <name type="common">Yeast</name>
    <name type="synonym">Saccharomyces castellii</name>
    <dbReference type="NCBI Taxonomy" id="27288"/>
    <lineage>
        <taxon>Eukaryota</taxon>
        <taxon>Fungi</taxon>
        <taxon>Dikarya</taxon>
        <taxon>Ascomycota</taxon>
        <taxon>Saccharomycotina</taxon>
        <taxon>Saccharomycetes</taxon>
        <taxon>Saccharomycetales</taxon>
        <taxon>Saccharomycetaceae</taxon>
        <taxon>Naumovozyma</taxon>
    </lineage>
</organism>
<evidence type="ECO:0000313" key="4">
    <source>
        <dbReference type="Proteomes" id="UP000001640"/>
    </source>
</evidence>
<sequence>MSNFQQSTNNTASREMLESSSSDIGNTELIVWGNRFFETFSAEPSTIYQSSLSFTTLNSPPPPYPLSSNENEVSKFKLFKKSCSRYIRQFFDNDHSSLLRFQLYFYSFVGEIICATVYQNPTEVGSLVEGFCLLLQGFLIVCYVLSLIKKDLLLDELSWTFSLFFCLIILFFFASFCGYVARLMAEAQLTREIETQNKLHYLNHSTNKQQKDLILQSNSKKLSVPSVIILLGVEVVFLV</sequence>
<feature type="region of interest" description="Disordered" evidence="1">
    <location>
        <begin position="1"/>
        <end position="20"/>
    </location>
</feature>
<dbReference type="RefSeq" id="XP_003674637.1">
    <property type="nucleotide sequence ID" value="XM_003674589.1"/>
</dbReference>
<dbReference type="Proteomes" id="UP000001640">
    <property type="component" value="Chromosome 2"/>
</dbReference>
<keyword evidence="2" id="KW-1133">Transmembrane helix</keyword>
<name>G0VBD7_NAUCA</name>
<evidence type="ECO:0000256" key="1">
    <source>
        <dbReference type="SAM" id="MobiDB-lite"/>
    </source>
</evidence>
<dbReference type="InParanoid" id="G0VBD7"/>
<dbReference type="KEGG" id="ncs:NCAS_0B01790"/>
<keyword evidence="2" id="KW-0812">Transmembrane</keyword>
<feature type="transmembrane region" description="Helical" evidence="2">
    <location>
        <begin position="157"/>
        <end position="181"/>
    </location>
</feature>
<evidence type="ECO:0000256" key="2">
    <source>
        <dbReference type="SAM" id="Phobius"/>
    </source>
</evidence>
<dbReference type="AlphaFoldDB" id="G0VBD7"/>
<keyword evidence="2" id="KW-0472">Membrane</keyword>
<evidence type="ECO:0000313" key="3">
    <source>
        <dbReference type="EMBL" id="CCC68263.1"/>
    </source>
</evidence>
<dbReference type="EMBL" id="HE576753">
    <property type="protein sequence ID" value="CCC68263.1"/>
    <property type="molecule type" value="Genomic_DNA"/>
</dbReference>